<dbReference type="OrthoDB" id="5378633at2759"/>
<comment type="subcellular location">
    <subcellularLocation>
        <location evidence="1">Membrane</location>
        <topology evidence="1">Multi-pass membrane protein</topology>
    </subcellularLocation>
</comment>
<feature type="transmembrane region" description="Helical" evidence="7">
    <location>
        <begin position="203"/>
        <end position="226"/>
    </location>
</feature>
<comment type="similarity">
    <text evidence="5">Belongs to the SAT4 family.</text>
</comment>
<dbReference type="PANTHER" id="PTHR33048">
    <property type="entry name" value="PTH11-LIKE INTEGRAL MEMBRANE PROTEIN (AFU_ORTHOLOGUE AFUA_5G11245)"/>
    <property type="match status" value="1"/>
</dbReference>
<feature type="transmembrane region" description="Helical" evidence="7">
    <location>
        <begin position="123"/>
        <end position="142"/>
    </location>
</feature>
<evidence type="ECO:0000256" key="2">
    <source>
        <dbReference type="ARBA" id="ARBA00022692"/>
    </source>
</evidence>
<feature type="transmembrane region" description="Helical" evidence="7">
    <location>
        <begin position="238"/>
        <end position="257"/>
    </location>
</feature>
<feature type="domain" description="Rhodopsin" evidence="8">
    <location>
        <begin position="27"/>
        <end position="261"/>
    </location>
</feature>
<keyword evidence="10" id="KW-1185">Reference proteome</keyword>
<evidence type="ECO:0000256" key="3">
    <source>
        <dbReference type="ARBA" id="ARBA00022989"/>
    </source>
</evidence>
<evidence type="ECO:0000256" key="7">
    <source>
        <dbReference type="SAM" id="Phobius"/>
    </source>
</evidence>
<feature type="transmembrane region" description="Helical" evidence="7">
    <location>
        <begin position="85"/>
        <end position="111"/>
    </location>
</feature>
<name>A0A9P4UDC6_9PLEO</name>
<keyword evidence="2 7" id="KW-0812">Transmembrane</keyword>
<evidence type="ECO:0000256" key="4">
    <source>
        <dbReference type="ARBA" id="ARBA00023136"/>
    </source>
</evidence>
<gene>
    <name evidence="9" type="ORF">P171DRAFT_520721</name>
</gene>
<dbReference type="Proteomes" id="UP000799764">
    <property type="component" value="Unassembled WGS sequence"/>
</dbReference>
<evidence type="ECO:0000256" key="5">
    <source>
        <dbReference type="ARBA" id="ARBA00038359"/>
    </source>
</evidence>
<dbReference type="AlphaFoldDB" id="A0A9P4UDC6"/>
<feature type="transmembrane region" description="Helical" evidence="7">
    <location>
        <begin position="12"/>
        <end position="31"/>
    </location>
</feature>
<comment type="caution">
    <text evidence="9">The sequence shown here is derived from an EMBL/GenBank/DDBJ whole genome shotgun (WGS) entry which is preliminary data.</text>
</comment>
<evidence type="ECO:0000259" key="8">
    <source>
        <dbReference type="Pfam" id="PF20684"/>
    </source>
</evidence>
<proteinExistence type="inferred from homology"/>
<dbReference type="Pfam" id="PF20684">
    <property type="entry name" value="Fung_rhodopsin"/>
    <property type="match status" value="1"/>
</dbReference>
<accession>A0A9P4UDC6</accession>
<sequence>MGYVADQTSLLVTNVTLIVAAELSVALRFWVRRRMRTPLAADDWCALAAGIVFFVQDVVMCWAISRNYVGLDPRKMDMEHLETSLKLVFIGIFLMSIILTLCRFSVLFLYNRLFGVYTTFRKILVVCGVASLMWPVTIWFGTTFRCSPVKGSWKLHIGAKCVFDIEHLFIGTEPINAVLDVLLVILPINKIKILQLPLRERIGLAVVFLLGGFVGFTSILRIIFTYNPSKLGAIVDSVFWLQLQLGTAIVCCCLPTLRSLLPSKQLFVPLGASIQGLLGSRKTNLDSRNNPSGSKTLGSRSVNVDRQRRINPPYFDTTGSTKSDDEIALTDVDSHN</sequence>
<dbReference type="GO" id="GO:0016020">
    <property type="term" value="C:membrane"/>
    <property type="evidence" value="ECO:0007669"/>
    <property type="project" value="UniProtKB-SubCell"/>
</dbReference>
<evidence type="ECO:0000256" key="1">
    <source>
        <dbReference type="ARBA" id="ARBA00004141"/>
    </source>
</evidence>
<feature type="transmembrane region" description="Helical" evidence="7">
    <location>
        <begin position="43"/>
        <end position="65"/>
    </location>
</feature>
<dbReference type="EMBL" id="MU001499">
    <property type="protein sequence ID" value="KAF2446030.1"/>
    <property type="molecule type" value="Genomic_DNA"/>
</dbReference>
<organism evidence="9 10">
    <name type="scientific">Karstenula rhodostoma CBS 690.94</name>
    <dbReference type="NCBI Taxonomy" id="1392251"/>
    <lineage>
        <taxon>Eukaryota</taxon>
        <taxon>Fungi</taxon>
        <taxon>Dikarya</taxon>
        <taxon>Ascomycota</taxon>
        <taxon>Pezizomycotina</taxon>
        <taxon>Dothideomycetes</taxon>
        <taxon>Pleosporomycetidae</taxon>
        <taxon>Pleosporales</taxon>
        <taxon>Massarineae</taxon>
        <taxon>Didymosphaeriaceae</taxon>
        <taxon>Karstenula</taxon>
    </lineage>
</organism>
<dbReference type="InterPro" id="IPR052337">
    <property type="entry name" value="SAT4-like"/>
</dbReference>
<keyword evidence="3 7" id="KW-1133">Transmembrane helix</keyword>
<reference evidence="9" key="1">
    <citation type="journal article" date="2020" name="Stud. Mycol.">
        <title>101 Dothideomycetes genomes: a test case for predicting lifestyles and emergence of pathogens.</title>
        <authorList>
            <person name="Haridas S."/>
            <person name="Albert R."/>
            <person name="Binder M."/>
            <person name="Bloem J."/>
            <person name="Labutti K."/>
            <person name="Salamov A."/>
            <person name="Andreopoulos B."/>
            <person name="Baker S."/>
            <person name="Barry K."/>
            <person name="Bills G."/>
            <person name="Bluhm B."/>
            <person name="Cannon C."/>
            <person name="Castanera R."/>
            <person name="Culley D."/>
            <person name="Daum C."/>
            <person name="Ezra D."/>
            <person name="Gonzalez J."/>
            <person name="Henrissat B."/>
            <person name="Kuo A."/>
            <person name="Liang C."/>
            <person name="Lipzen A."/>
            <person name="Lutzoni F."/>
            <person name="Magnuson J."/>
            <person name="Mondo S."/>
            <person name="Nolan M."/>
            <person name="Ohm R."/>
            <person name="Pangilinan J."/>
            <person name="Park H.-J."/>
            <person name="Ramirez L."/>
            <person name="Alfaro M."/>
            <person name="Sun H."/>
            <person name="Tritt A."/>
            <person name="Yoshinaga Y."/>
            <person name="Zwiers L.-H."/>
            <person name="Turgeon B."/>
            <person name="Goodwin S."/>
            <person name="Spatafora J."/>
            <person name="Crous P."/>
            <person name="Grigoriev I."/>
        </authorList>
    </citation>
    <scope>NUCLEOTIDE SEQUENCE</scope>
    <source>
        <strain evidence="9">CBS 690.94</strain>
    </source>
</reference>
<evidence type="ECO:0000256" key="6">
    <source>
        <dbReference type="SAM" id="MobiDB-lite"/>
    </source>
</evidence>
<evidence type="ECO:0000313" key="10">
    <source>
        <dbReference type="Proteomes" id="UP000799764"/>
    </source>
</evidence>
<feature type="transmembrane region" description="Helical" evidence="7">
    <location>
        <begin position="174"/>
        <end position="191"/>
    </location>
</feature>
<keyword evidence="4 7" id="KW-0472">Membrane</keyword>
<dbReference type="PANTHER" id="PTHR33048:SF47">
    <property type="entry name" value="INTEGRAL MEMBRANE PROTEIN-RELATED"/>
    <property type="match status" value="1"/>
</dbReference>
<feature type="compositionally biased region" description="Polar residues" evidence="6">
    <location>
        <begin position="286"/>
        <end position="302"/>
    </location>
</feature>
<feature type="region of interest" description="Disordered" evidence="6">
    <location>
        <begin position="283"/>
        <end position="302"/>
    </location>
</feature>
<protein>
    <recommendedName>
        <fullName evidence="8">Rhodopsin domain-containing protein</fullName>
    </recommendedName>
</protein>
<evidence type="ECO:0000313" key="9">
    <source>
        <dbReference type="EMBL" id="KAF2446030.1"/>
    </source>
</evidence>
<dbReference type="InterPro" id="IPR049326">
    <property type="entry name" value="Rhodopsin_dom_fungi"/>
</dbReference>